<feature type="compositionally biased region" description="Polar residues" evidence="1">
    <location>
        <begin position="1"/>
        <end position="22"/>
    </location>
</feature>
<dbReference type="EMBL" id="JADBGQ010000006">
    <property type="protein sequence ID" value="KAG5393092.1"/>
    <property type="molecule type" value="Genomic_DNA"/>
</dbReference>
<reference evidence="2 3" key="1">
    <citation type="submission" date="2021-03" db="EMBL/GenBank/DDBJ databases">
        <authorList>
            <person name="King G.J."/>
            <person name="Bancroft I."/>
            <person name="Baten A."/>
            <person name="Bloomfield J."/>
            <person name="Borpatragohain P."/>
            <person name="He Z."/>
            <person name="Irish N."/>
            <person name="Irwin J."/>
            <person name="Liu K."/>
            <person name="Mauleon R.P."/>
            <person name="Moore J."/>
            <person name="Morris R."/>
            <person name="Ostergaard L."/>
            <person name="Wang B."/>
            <person name="Wells R."/>
        </authorList>
    </citation>
    <scope>NUCLEOTIDE SEQUENCE [LARGE SCALE GENOMIC DNA]</scope>
    <source>
        <strain evidence="2">R-o-18</strain>
        <tissue evidence="2">Leaf</tissue>
    </source>
</reference>
<accession>A0ABQ7M2P8</accession>
<sequence>MYPNRPRTSSSMEIRPRTSQARSIRGDQACTQLGRYVATELSQARSLRSNRARAKARSLRSDRAIVPLGRYVATERSSRSVVTKRPGSSQSSVAPVNHSLVYAWSTRKDKCQFPYINGNRQCEFRFPQSRRSDRAGRSLATSGTIARSLRSDRAGRSLGRYVATERDDRSVARSDELAERSLRSDRADDRSVATDRALARARSLRSDRASLGFGCCIATGWRVCVVTELGLFGLNPKGYFFVKTSYWLFLRKLHLFFYYLFRKYDIRGFSGGNSVVTVFDPNKCLEGFRQTLGLLSSITEPSVTDAVRFSERSSSWHTPLTLPRPTHTGWLCVTRRNRLPSHGFPLGLFRKGSLGDRAGSRTHMEVLKGFPQDGCGWKSYFFYVRLDQASVAVECLPSFRRLWETGVHNPIPPFPEDLCIVRDLLRGGPLFWGHFSPERVRAAVEAHRFRFSSSIDNVMEASFEDTSLSTVYAAGRSSDRGSLDAEEDGEPTISCVEMFETRALGLGQDLGLLSVKVCAVTSRLSFSLLRFLPDSHRFKVRDMFSAYMTCMVRIEHLLRINWNALLSLCWTFLKIKRVIGLRLFKTAGVFVGANRRTGCKHCPRILTFATSRSYFEDYTCIFACLKGDNLYDFWAGRGRRQESYIFRRVLKLRGQSCSQDFAIGRGVSSGLVELSEGVFVIPLIASPCVARGPALIRTDRIVMRPLEIFPLVMDVLLVTRFLLFVPIGDFFFFRRWFFERGAFPSGSASGPSWMSVYILVGVVGDIARIQVNVFGFVILRVLCRGRKIFRVPLFDGRFLARVLTGRSFPRESCSIEWGGEVEPLPADFGGSAGTDSLGSCRIHELILFFRPFLIGGEHLFKLLERRGVGLRVGRGYVRYWSVEIGAAASIKRSLHVIRVRQTVGTEIHTVDFRLNKETKKTLVSQRTRISVNYHTSSNQNTRITTIKIRNRKESKVDLILNLRMSVTTSSPPCSSPRTPYILAPRSVYAFTLLPLSRHSIKMEIFHFSRSSQLSSKLPYLSAET</sequence>
<organism evidence="2 3">
    <name type="scientific">Brassica rapa subsp. trilocularis</name>
    <dbReference type="NCBI Taxonomy" id="1813537"/>
    <lineage>
        <taxon>Eukaryota</taxon>
        <taxon>Viridiplantae</taxon>
        <taxon>Streptophyta</taxon>
        <taxon>Embryophyta</taxon>
        <taxon>Tracheophyta</taxon>
        <taxon>Spermatophyta</taxon>
        <taxon>Magnoliopsida</taxon>
        <taxon>eudicotyledons</taxon>
        <taxon>Gunneridae</taxon>
        <taxon>Pentapetalae</taxon>
        <taxon>rosids</taxon>
        <taxon>malvids</taxon>
        <taxon>Brassicales</taxon>
        <taxon>Brassicaceae</taxon>
        <taxon>Brassiceae</taxon>
        <taxon>Brassica</taxon>
    </lineage>
</organism>
<comment type="caution">
    <text evidence="2">The sequence shown here is derived from an EMBL/GenBank/DDBJ whole genome shotgun (WGS) entry which is preliminary data.</text>
</comment>
<feature type="region of interest" description="Disordered" evidence="1">
    <location>
        <begin position="1"/>
        <end position="24"/>
    </location>
</feature>
<keyword evidence="3" id="KW-1185">Reference proteome</keyword>
<evidence type="ECO:0000313" key="2">
    <source>
        <dbReference type="EMBL" id="KAG5393092.1"/>
    </source>
</evidence>
<proteinExistence type="predicted"/>
<protein>
    <submittedName>
        <fullName evidence="2">Uncharacterized protein</fullName>
    </submittedName>
</protein>
<dbReference type="Proteomes" id="UP000823674">
    <property type="component" value="Chromosome A06"/>
</dbReference>
<name>A0ABQ7M2P8_BRACM</name>
<evidence type="ECO:0000256" key="1">
    <source>
        <dbReference type="SAM" id="MobiDB-lite"/>
    </source>
</evidence>
<evidence type="ECO:0000313" key="3">
    <source>
        <dbReference type="Proteomes" id="UP000823674"/>
    </source>
</evidence>
<gene>
    <name evidence="2" type="primary">A06g503710.1_BraROA</name>
    <name evidence="2" type="ORF">IGI04_023055</name>
</gene>